<evidence type="ECO:0000256" key="20">
    <source>
        <dbReference type="PROSITE-ProRule" id="PRU10141"/>
    </source>
</evidence>
<dbReference type="Gene3D" id="2.30.29.30">
    <property type="entry name" value="Pleckstrin-homology domain (PH domain)/Phosphotyrosine-binding domain (PTB)"/>
    <property type="match status" value="1"/>
</dbReference>
<dbReference type="GO" id="GO:0005886">
    <property type="term" value="C:plasma membrane"/>
    <property type="evidence" value="ECO:0007669"/>
    <property type="project" value="UniProtKB-SubCell"/>
</dbReference>
<name>A0A8K0DGG8_IGNLU</name>
<evidence type="ECO:0000256" key="16">
    <source>
        <dbReference type="ARBA" id="ARBA00023137"/>
    </source>
</evidence>
<evidence type="ECO:0000256" key="1">
    <source>
        <dbReference type="ARBA" id="ARBA00004246"/>
    </source>
</evidence>
<dbReference type="Gene3D" id="3.10.20.90">
    <property type="entry name" value="Phosphatidylinositol 3-kinase Catalytic Subunit, Chain A, domain 1"/>
    <property type="match status" value="1"/>
</dbReference>
<keyword evidence="17" id="KW-0966">Cell projection</keyword>
<evidence type="ECO:0000256" key="9">
    <source>
        <dbReference type="ARBA" id="ARBA00022679"/>
    </source>
</evidence>
<dbReference type="Gene3D" id="1.20.120.330">
    <property type="entry name" value="Nucleotidyltransferases domain 2"/>
    <property type="match status" value="1"/>
</dbReference>
<keyword evidence="6" id="KW-1003">Cell membrane</keyword>
<dbReference type="SUPFAM" id="SSF56112">
    <property type="entry name" value="Protein kinase-like (PK-like)"/>
    <property type="match status" value="1"/>
</dbReference>
<dbReference type="CDD" id="cd05056">
    <property type="entry name" value="PTKc_FAK"/>
    <property type="match status" value="1"/>
</dbReference>
<dbReference type="Proteomes" id="UP000801492">
    <property type="component" value="Unassembled WGS sequence"/>
</dbReference>
<dbReference type="Pfam" id="PF18038">
    <property type="entry name" value="FERM_N_2"/>
    <property type="match status" value="1"/>
</dbReference>
<feature type="domain" description="Protein kinase" evidence="22">
    <location>
        <begin position="491"/>
        <end position="750"/>
    </location>
</feature>
<dbReference type="InterPro" id="IPR008266">
    <property type="entry name" value="Tyr_kinase_AS"/>
</dbReference>
<evidence type="ECO:0000256" key="12">
    <source>
        <dbReference type="ARBA" id="ARBA00022840"/>
    </source>
</evidence>
<feature type="region of interest" description="Disordered" evidence="21">
    <location>
        <begin position="69"/>
        <end position="116"/>
    </location>
</feature>
<accession>A0A8K0DGG8</accession>
<evidence type="ECO:0000259" key="22">
    <source>
        <dbReference type="PROSITE" id="PS50011"/>
    </source>
</evidence>
<dbReference type="PROSITE" id="PS50057">
    <property type="entry name" value="FERM_3"/>
    <property type="match status" value="1"/>
</dbReference>
<dbReference type="InterPro" id="IPR000299">
    <property type="entry name" value="FERM_domain"/>
</dbReference>
<evidence type="ECO:0000256" key="18">
    <source>
        <dbReference type="ARBA" id="ARBA00051245"/>
    </source>
</evidence>
<proteinExistence type="inferred from homology"/>
<dbReference type="InterPro" id="IPR019749">
    <property type="entry name" value="Band_41_domain"/>
</dbReference>
<dbReference type="CDD" id="cd13190">
    <property type="entry name" value="FERM_C_FAK1"/>
    <property type="match status" value="1"/>
</dbReference>
<evidence type="ECO:0000256" key="3">
    <source>
        <dbReference type="ARBA" id="ARBA00004413"/>
    </source>
</evidence>
<feature type="compositionally biased region" description="Low complexity" evidence="21">
    <location>
        <begin position="920"/>
        <end position="972"/>
    </location>
</feature>
<evidence type="ECO:0000256" key="21">
    <source>
        <dbReference type="SAM" id="MobiDB-lite"/>
    </source>
</evidence>
<evidence type="ECO:0000256" key="15">
    <source>
        <dbReference type="ARBA" id="ARBA00023136"/>
    </source>
</evidence>
<dbReference type="InterPro" id="IPR035963">
    <property type="entry name" value="FERM_2"/>
</dbReference>
<dbReference type="InterPro" id="IPR017441">
    <property type="entry name" value="Protein_kinase_ATP_BS"/>
</dbReference>
<dbReference type="SMART" id="SM00219">
    <property type="entry name" value="TyrKc"/>
    <property type="match status" value="1"/>
</dbReference>
<dbReference type="EMBL" id="VTPC01001110">
    <property type="protein sequence ID" value="KAF2903107.1"/>
    <property type="molecule type" value="Genomic_DNA"/>
</dbReference>
<evidence type="ECO:0000256" key="10">
    <source>
        <dbReference type="ARBA" id="ARBA00022741"/>
    </source>
</evidence>
<gene>
    <name evidence="24" type="ORF">ILUMI_03081</name>
</gene>
<dbReference type="InterPro" id="IPR001245">
    <property type="entry name" value="Ser-Thr/Tyr_kinase_cat_dom"/>
</dbReference>
<comment type="similarity">
    <text evidence="19">Belongs to the protein kinase superfamily. Tyr protein kinase family. Fes/fps subfamily.</text>
</comment>
<dbReference type="GO" id="GO:0042995">
    <property type="term" value="C:cell projection"/>
    <property type="evidence" value="ECO:0007669"/>
    <property type="project" value="UniProtKB-SubCell"/>
</dbReference>
<dbReference type="InterPro" id="IPR029071">
    <property type="entry name" value="Ubiquitin-like_domsf"/>
</dbReference>
<evidence type="ECO:0000256" key="5">
    <source>
        <dbReference type="ARBA" id="ARBA00011903"/>
    </source>
</evidence>
<feature type="domain" description="FERM" evidence="23">
    <location>
        <begin position="115"/>
        <end position="432"/>
    </location>
</feature>
<dbReference type="PANTHER" id="PTHR46221:SF9">
    <property type="entry name" value="NON-SPECIFIC PROTEIN-TYROSINE KINASE"/>
    <property type="match status" value="1"/>
</dbReference>
<dbReference type="GO" id="GO:0009887">
    <property type="term" value="P:animal organ morphogenesis"/>
    <property type="evidence" value="ECO:0007669"/>
    <property type="project" value="UniProtKB-ARBA"/>
</dbReference>
<dbReference type="GO" id="GO:0005925">
    <property type="term" value="C:focal adhesion"/>
    <property type="evidence" value="ECO:0007669"/>
    <property type="project" value="UniProtKB-SubCell"/>
</dbReference>
<feature type="compositionally biased region" description="Polar residues" evidence="21">
    <location>
        <begin position="973"/>
        <end position="997"/>
    </location>
</feature>
<dbReference type="InterPro" id="IPR011993">
    <property type="entry name" value="PH-like_dom_sf"/>
</dbReference>
<evidence type="ECO:0000256" key="4">
    <source>
        <dbReference type="ARBA" id="ARBA00004496"/>
    </source>
</evidence>
<evidence type="ECO:0000256" key="7">
    <source>
        <dbReference type="ARBA" id="ARBA00022490"/>
    </source>
</evidence>
<evidence type="ECO:0000313" key="24">
    <source>
        <dbReference type="EMBL" id="KAF2903107.1"/>
    </source>
</evidence>
<dbReference type="GO" id="GO:0007172">
    <property type="term" value="P:signal complex assembly"/>
    <property type="evidence" value="ECO:0007669"/>
    <property type="project" value="InterPro"/>
</dbReference>
<dbReference type="GO" id="GO:0008284">
    <property type="term" value="P:positive regulation of cell population proliferation"/>
    <property type="evidence" value="ECO:0007669"/>
    <property type="project" value="UniProtKB-ARBA"/>
</dbReference>
<feature type="compositionally biased region" description="Polar residues" evidence="21">
    <location>
        <begin position="75"/>
        <end position="87"/>
    </location>
</feature>
<keyword evidence="12 20" id="KW-0067">ATP-binding</keyword>
<evidence type="ECO:0000256" key="2">
    <source>
        <dbReference type="ARBA" id="ARBA00004316"/>
    </source>
</evidence>
<dbReference type="OrthoDB" id="9976756at2759"/>
<dbReference type="PROSITE" id="PS50011">
    <property type="entry name" value="PROTEIN_KINASE_DOM"/>
    <property type="match status" value="1"/>
</dbReference>
<dbReference type="SUPFAM" id="SSF54236">
    <property type="entry name" value="Ubiquitin-like"/>
    <property type="match status" value="1"/>
</dbReference>
<evidence type="ECO:0000256" key="13">
    <source>
        <dbReference type="ARBA" id="ARBA00022949"/>
    </source>
</evidence>
<dbReference type="Gene3D" id="1.20.80.10">
    <property type="match status" value="1"/>
</dbReference>
<dbReference type="InterPro" id="IPR041784">
    <property type="entry name" value="FAK1/PYK2_FERM_C"/>
</dbReference>
<keyword evidence="11" id="KW-0418">Kinase</keyword>
<comment type="catalytic activity">
    <reaction evidence="18">
        <text>L-tyrosyl-[protein] + ATP = O-phospho-L-tyrosyl-[protein] + ADP + H(+)</text>
        <dbReference type="Rhea" id="RHEA:10596"/>
        <dbReference type="Rhea" id="RHEA-COMP:10136"/>
        <dbReference type="Rhea" id="RHEA-COMP:20101"/>
        <dbReference type="ChEBI" id="CHEBI:15378"/>
        <dbReference type="ChEBI" id="CHEBI:30616"/>
        <dbReference type="ChEBI" id="CHEBI:46858"/>
        <dbReference type="ChEBI" id="CHEBI:61978"/>
        <dbReference type="ChEBI" id="CHEBI:456216"/>
        <dbReference type="EC" id="2.7.10.2"/>
    </reaction>
</comment>
<dbReference type="SMART" id="SM00295">
    <property type="entry name" value="B41"/>
    <property type="match status" value="1"/>
</dbReference>
<evidence type="ECO:0000313" key="25">
    <source>
        <dbReference type="Proteomes" id="UP000801492"/>
    </source>
</evidence>
<dbReference type="PANTHER" id="PTHR46221">
    <property type="entry name" value="FERM AND PDZ DOMAIN-CONTAINING PROTEIN FAMILY MEMBER"/>
    <property type="match status" value="1"/>
</dbReference>
<keyword evidence="8" id="KW-0597">Phosphoprotein</keyword>
<dbReference type="InterPro" id="IPR019748">
    <property type="entry name" value="FERM_central"/>
</dbReference>
<dbReference type="PROSITE" id="PS00109">
    <property type="entry name" value="PROTEIN_KINASE_TYR"/>
    <property type="match status" value="1"/>
</dbReference>
<dbReference type="InterPro" id="IPR011009">
    <property type="entry name" value="Kinase-like_dom_sf"/>
</dbReference>
<evidence type="ECO:0000256" key="11">
    <source>
        <dbReference type="ARBA" id="ARBA00022777"/>
    </source>
</evidence>
<dbReference type="InterPro" id="IPR041390">
    <property type="entry name" value="FADK_N"/>
</dbReference>
<dbReference type="GO" id="GO:0005737">
    <property type="term" value="C:cytoplasm"/>
    <property type="evidence" value="ECO:0007669"/>
    <property type="project" value="UniProtKB-SubCell"/>
</dbReference>
<keyword evidence="10 20" id="KW-0547">Nucleotide-binding</keyword>
<dbReference type="InterPro" id="IPR020635">
    <property type="entry name" value="Tyr_kinase_cat_dom"/>
</dbReference>
<evidence type="ECO:0000256" key="6">
    <source>
        <dbReference type="ARBA" id="ARBA00022475"/>
    </source>
</evidence>
<dbReference type="Gene3D" id="1.10.510.10">
    <property type="entry name" value="Transferase(Phosphotransferase) domain 1"/>
    <property type="match status" value="1"/>
</dbReference>
<keyword evidence="16" id="KW-0829">Tyrosine-protein kinase</keyword>
<dbReference type="InterPro" id="IPR036137">
    <property type="entry name" value="Focal_adhe_kin_target_dom_sf"/>
</dbReference>
<dbReference type="InterPro" id="IPR005189">
    <property type="entry name" value="Focal_adhesion_kin_target_dom"/>
</dbReference>
<dbReference type="GO" id="GO:0005524">
    <property type="term" value="F:ATP binding"/>
    <property type="evidence" value="ECO:0007669"/>
    <property type="project" value="UniProtKB-UniRule"/>
</dbReference>
<keyword evidence="14" id="KW-0727">SH2 domain</keyword>
<dbReference type="FunFam" id="1.10.510.10:FF:000039">
    <property type="entry name" value="Focal adhesion kinase, isoform D"/>
    <property type="match status" value="1"/>
</dbReference>
<keyword evidence="13" id="KW-0965">Cell junction</keyword>
<protein>
    <recommendedName>
        <fullName evidence="5">non-specific protein-tyrosine kinase</fullName>
        <ecNumber evidence="5">2.7.10.2</ecNumber>
    </recommendedName>
</protein>
<dbReference type="Pfam" id="PF00373">
    <property type="entry name" value="FERM_M"/>
    <property type="match status" value="1"/>
</dbReference>
<feature type="compositionally biased region" description="Polar residues" evidence="21">
    <location>
        <begin position="103"/>
        <end position="114"/>
    </location>
</feature>
<dbReference type="PRINTS" id="PR00109">
    <property type="entry name" value="TYRKINASE"/>
</dbReference>
<dbReference type="InterPro" id="IPR049385">
    <property type="entry name" value="FAK1-like_FERM_C"/>
</dbReference>
<dbReference type="InterPro" id="IPR014352">
    <property type="entry name" value="FERM/acyl-CoA-bd_prot_sf"/>
</dbReference>
<dbReference type="Pfam" id="PF07714">
    <property type="entry name" value="PK_Tyr_Ser-Thr"/>
    <property type="match status" value="1"/>
</dbReference>
<dbReference type="FunFam" id="3.30.200.20:FF:000194">
    <property type="entry name" value="protein-tyrosine kinase 2-beta isoform X1"/>
    <property type="match status" value="1"/>
</dbReference>
<evidence type="ECO:0000256" key="14">
    <source>
        <dbReference type="ARBA" id="ARBA00022999"/>
    </source>
</evidence>
<dbReference type="GO" id="GO:0004715">
    <property type="term" value="F:non-membrane spanning protein tyrosine kinase activity"/>
    <property type="evidence" value="ECO:0007669"/>
    <property type="project" value="UniProtKB-EC"/>
</dbReference>
<dbReference type="Gene3D" id="3.30.200.20">
    <property type="entry name" value="Phosphorylase Kinase, domain 1"/>
    <property type="match status" value="1"/>
</dbReference>
<feature type="region of interest" description="Disordered" evidence="21">
    <location>
        <begin position="919"/>
        <end position="1026"/>
    </location>
</feature>
<dbReference type="SUPFAM" id="SSF47031">
    <property type="entry name" value="Second domain of FERM"/>
    <property type="match status" value="1"/>
</dbReference>
<keyword evidence="7" id="KW-0963">Cytoplasm</keyword>
<organism evidence="24 25">
    <name type="scientific">Ignelater luminosus</name>
    <name type="common">Cucubano</name>
    <name type="synonym">Pyrophorus luminosus</name>
    <dbReference type="NCBI Taxonomy" id="2038154"/>
    <lineage>
        <taxon>Eukaryota</taxon>
        <taxon>Metazoa</taxon>
        <taxon>Ecdysozoa</taxon>
        <taxon>Arthropoda</taxon>
        <taxon>Hexapoda</taxon>
        <taxon>Insecta</taxon>
        <taxon>Pterygota</taxon>
        <taxon>Neoptera</taxon>
        <taxon>Endopterygota</taxon>
        <taxon>Coleoptera</taxon>
        <taxon>Polyphaga</taxon>
        <taxon>Elateriformia</taxon>
        <taxon>Elateroidea</taxon>
        <taxon>Elateridae</taxon>
        <taxon>Agrypninae</taxon>
        <taxon>Pyrophorini</taxon>
        <taxon>Ignelater</taxon>
    </lineage>
</organism>
<evidence type="ECO:0000259" key="23">
    <source>
        <dbReference type="PROSITE" id="PS50057"/>
    </source>
</evidence>
<dbReference type="PROSITE" id="PS00107">
    <property type="entry name" value="PROTEIN_KINASE_ATP"/>
    <property type="match status" value="1"/>
</dbReference>
<keyword evidence="15" id="KW-0472">Membrane</keyword>
<evidence type="ECO:0000256" key="17">
    <source>
        <dbReference type="ARBA" id="ARBA00023273"/>
    </source>
</evidence>
<feature type="binding site" evidence="20">
    <location>
        <position position="523"/>
    </location>
    <ligand>
        <name>ATP</name>
        <dbReference type="ChEBI" id="CHEBI:30616"/>
    </ligand>
</feature>
<dbReference type="EC" id="2.7.10.2" evidence="5"/>
<dbReference type="AlphaFoldDB" id="A0A8K0DGG8"/>
<keyword evidence="9" id="KW-0808">Transferase</keyword>
<dbReference type="FunFam" id="1.20.80.10:FF:000004">
    <property type="entry name" value="Protein-tyrosine kinase 2-beta isoform 1"/>
    <property type="match status" value="1"/>
</dbReference>
<dbReference type="GO" id="GO:0030182">
    <property type="term" value="P:neuron differentiation"/>
    <property type="evidence" value="ECO:0007669"/>
    <property type="project" value="UniProtKB-ARBA"/>
</dbReference>
<dbReference type="SUPFAM" id="SSF50729">
    <property type="entry name" value="PH domain-like"/>
    <property type="match status" value="1"/>
</dbReference>
<dbReference type="Pfam" id="PF21477">
    <property type="entry name" value="FERM_C_FAK1"/>
    <property type="match status" value="1"/>
</dbReference>
<dbReference type="Pfam" id="PF03623">
    <property type="entry name" value="Focal_AT"/>
    <property type="match status" value="1"/>
</dbReference>
<comment type="subcellular location">
    <subcellularLocation>
        <location evidence="1">Cell junction</location>
        <location evidence="1">Focal adhesion</location>
    </subcellularLocation>
    <subcellularLocation>
        <location evidence="3">Cell membrane</location>
        <topology evidence="3">Peripheral membrane protein</topology>
        <orientation evidence="3">Cytoplasmic side</orientation>
    </subcellularLocation>
    <subcellularLocation>
        <location evidence="2">Cell projection</location>
    </subcellularLocation>
    <subcellularLocation>
        <location evidence="4">Cytoplasm</location>
    </subcellularLocation>
</comment>
<comment type="caution">
    <text evidence="24">The sequence shown here is derived from an EMBL/GenBank/DDBJ whole genome shotgun (WGS) entry which is preliminary data.</text>
</comment>
<evidence type="ECO:0000256" key="19">
    <source>
        <dbReference type="ARBA" id="ARBA00061333"/>
    </source>
</evidence>
<dbReference type="SUPFAM" id="SSF68993">
    <property type="entry name" value="FAT domain of focal adhesion kinase"/>
    <property type="match status" value="1"/>
</dbReference>
<feature type="compositionally biased region" description="Basic and acidic residues" evidence="21">
    <location>
        <begin position="1002"/>
        <end position="1026"/>
    </location>
</feature>
<keyword evidence="25" id="KW-1185">Reference proteome</keyword>
<dbReference type="InterPro" id="IPR000719">
    <property type="entry name" value="Prot_kinase_dom"/>
</dbReference>
<reference evidence="24" key="1">
    <citation type="submission" date="2019-08" db="EMBL/GenBank/DDBJ databases">
        <title>The genome of the North American firefly Photinus pyralis.</title>
        <authorList>
            <consortium name="Photinus pyralis genome working group"/>
            <person name="Fallon T.R."/>
            <person name="Sander Lower S.E."/>
            <person name="Weng J.-K."/>
        </authorList>
    </citation>
    <scope>NUCLEOTIDE SEQUENCE</scope>
    <source>
        <strain evidence="24">TRF0915ILg1</strain>
        <tissue evidence="24">Whole body</tissue>
    </source>
</reference>
<dbReference type="CDD" id="cd14473">
    <property type="entry name" value="FERM_B-lobe"/>
    <property type="match status" value="1"/>
</dbReference>
<sequence>MLELVKKASMIGSNPTSYTSQYVNLRKKEKYVKPSLNIRPRSLLCAVNCDDTYGRSFHNHSSTWKFHRQRPKSVSDVSPTAPVSSGSPVRCAQSRANMESPKKSPQGSPASSDKATLKVHLPNGGFNVVKYGDAIDVKGIISLVTERLSTGERYFKNLYAMRLYHLTTREIHWLHQDTTMYQVQEKYFKKYPASEWRYELRIRYLPEDLRELYEKDKVTFFFYYDQVRNDYLNATHVNIDQDAAVQLCCLEIRYFFKDMPQVALDKKSNFEYLEREVGMHKFLPRIVLDTMKPKTLRKSIQTHFKKFSQLSEVECMFKFFDILKMYYKFDQERFRVDLGSSWAVSVELVIGPDIGISHTAVQESKTSKIADFEQIQAIHTLVSDCDEHNKATLQLRVAGAQEILFIICPNLDTAESLADLIDGYCRLHSGRLTSIWNRKDAHPPKHKSSKKDNVDNIHGTMLSEDYAEIVDEEGDYSTPTTKNYELIRKQIELRDILGEGQFGDVHKGIYKAKDGSVIPVAVKTCKGDADLPTTEKFLEEAYIMQKFDHQHIIKLIGICSDSPVWIVMELAKLGELRAYLQNNKNRLDLASLILYAFQLSTALSYLECKKFVHRDIAARNVLVSSHTCVKLADFGLSRWMGEDQSYYKASKGKLPIKWMSPESINFRRFTTASDVWMFGVCMWEILMLGVKPFQGIKNNDVIGKIENGERLALPSGCPPRLYSLMSQCWAYEPSKRPSFKEIKEILNEILLDERSAVQETMRRENRRVAAMSWGSGEDLPPPPKPSRYPMQGVDSSSLASLNNISPPVAAPQTYIVAQNPEVLAHLMKENESRGVCPSAYITPASPTSSQQSIYGDQLLQSAVVQNDVTSEYNRHILEQKLRQQQIESEEDSKWLVESETNLKKRLSIMSSSEMDNLRDYSQSLSSLPSSPLSSTYSNSTPYQLSSSMASMSISGNGLQSSAESQCSSKSHSPAGSVTSTLTLTGRNESTGTPNSGSECGESQERESKEKVKKSEPTPTADLDRTNDKVYDCTTQVVRAVMTLSQGVQQSHADQYLELVRNVGLELRALLASVDVIIPMFPSSAHREVEMAHKVLSKDMTELVSAMKLAQQYSNTTLDAEYRKGMLAAAHVLAMDSKNLLDVVDAIRIRFPHVNQHLCNQPLVSHQQKQPVLPQQSYQPEVEMTASYSQNVTNLPTPVSCTFVQAPAYSQKVQVSSNTSTSNVSTTQAVDS</sequence>
<evidence type="ECO:0000256" key="8">
    <source>
        <dbReference type="ARBA" id="ARBA00022553"/>
    </source>
</evidence>